<evidence type="ECO:0000256" key="2">
    <source>
        <dbReference type="ARBA" id="ARBA00022475"/>
    </source>
</evidence>
<feature type="transmembrane region" description="Helical" evidence="6">
    <location>
        <begin position="81"/>
        <end position="100"/>
    </location>
</feature>
<evidence type="ECO:0000256" key="5">
    <source>
        <dbReference type="ARBA" id="ARBA00023136"/>
    </source>
</evidence>
<dbReference type="PANTHER" id="PTHR43370:SF1">
    <property type="entry name" value="GUANOSINE ABC TRANSPORTER PERMEASE PROTEIN NUPQ"/>
    <property type="match status" value="1"/>
</dbReference>
<accession>A0A345YNS0</accession>
<evidence type="ECO:0000256" key="3">
    <source>
        <dbReference type="ARBA" id="ARBA00022692"/>
    </source>
</evidence>
<dbReference type="GO" id="GO:0022857">
    <property type="term" value="F:transmembrane transporter activity"/>
    <property type="evidence" value="ECO:0007669"/>
    <property type="project" value="InterPro"/>
</dbReference>
<comment type="subcellular location">
    <subcellularLocation>
        <location evidence="1">Cell membrane</location>
        <topology evidence="1">Multi-pass membrane protein</topology>
    </subcellularLocation>
</comment>
<evidence type="ECO:0000256" key="4">
    <source>
        <dbReference type="ARBA" id="ARBA00022989"/>
    </source>
</evidence>
<dbReference type="OrthoDB" id="9792579at2"/>
<sequence length="445" mass="46683">MSTASPVVMDDSATEKVFEDRRPDSWWRVPAATTVLGLLALVVFGLRGIPGVESVYVVVHESDLNPFGLIPERITVPSKGGAVALSVLALLASAGLWVLNARSARPRARVRTTLLAVFAAAWVFSFLTWVISERTLDVTTLLQGTLVLAVPLAFGALSGVLSERAGVINIAIEGQLLFGAFGATLIGSLTGSVWIGLLAAPLMALFMGALLALFAVGYQVQQIIVGVVLNVLAIGITSFFFGSVMRDNPGLFNAPMRLPTLRIPVLADLPLIGAALFDQNILVYLMWLIVAGLTVALFRTRWGLRVRSVGEHPKAADTVGINVNLTRWKNVLLGAAVAGLGGATLTIGTGVAFGEEMSAGKGYIALAAMILGRYHPVGALLAALTFAFADSLQLRLGTMSASAGGVSIPGDFLLMLPYVVALFAVAGVVGRVRVPAANGQPYVKQ</sequence>
<keyword evidence="5 6" id="KW-0472">Membrane</keyword>
<dbReference type="EMBL" id="QSWH01000010">
    <property type="protein sequence ID" value="RRR21057.1"/>
    <property type="molecule type" value="Genomic_DNA"/>
</dbReference>
<feature type="transmembrane region" description="Helical" evidence="6">
    <location>
        <begin position="223"/>
        <end position="245"/>
    </location>
</feature>
<dbReference type="Pfam" id="PF02653">
    <property type="entry name" value="BPD_transp_2"/>
    <property type="match status" value="1"/>
</dbReference>
<name>A0A345YNS0_9MICO</name>
<feature type="transmembrane region" description="Helical" evidence="6">
    <location>
        <begin position="167"/>
        <end position="187"/>
    </location>
</feature>
<gene>
    <name evidence="7" type="ORF">DWV08_08065</name>
    <name evidence="8" type="ORF">DXU92_15285</name>
</gene>
<feature type="transmembrane region" description="Helical" evidence="6">
    <location>
        <begin position="193"/>
        <end position="216"/>
    </location>
</feature>
<feature type="transmembrane region" description="Helical" evidence="6">
    <location>
        <begin position="412"/>
        <end position="432"/>
    </location>
</feature>
<evidence type="ECO:0000313" key="9">
    <source>
        <dbReference type="Proteomes" id="UP000254236"/>
    </source>
</evidence>
<dbReference type="Proteomes" id="UP000254236">
    <property type="component" value="Chromosome"/>
</dbReference>
<dbReference type="InterPro" id="IPR001851">
    <property type="entry name" value="ABC_transp_permease"/>
</dbReference>
<feature type="transmembrane region" description="Helical" evidence="6">
    <location>
        <begin position="281"/>
        <end position="298"/>
    </location>
</feature>
<keyword evidence="4 6" id="KW-1133">Transmembrane helix</keyword>
<evidence type="ECO:0000256" key="6">
    <source>
        <dbReference type="SAM" id="Phobius"/>
    </source>
</evidence>
<keyword evidence="3 6" id="KW-0812">Transmembrane</keyword>
<dbReference type="EMBL" id="CP031356">
    <property type="protein sequence ID" value="AXK45572.1"/>
    <property type="molecule type" value="Genomic_DNA"/>
</dbReference>
<proteinExistence type="predicted"/>
<feature type="transmembrane region" description="Helical" evidence="6">
    <location>
        <begin position="26"/>
        <end position="46"/>
    </location>
</feature>
<evidence type="ECO:0000313" key="8">
    <source>
        <dbReference type="EMBL" id="RRR21057.1"/>
    </source>
</evidence>
<dbReference type="KEGG" id="bsau:DWV08_08065"/>
<dbReference type="CDD" id="cd06580">
    <property type="entry name" value="TM_PBP1_transp_TpRbsC_like"/>
    <property type="match status" value="1"/>
</dbReference>
<feature type="transmembrane region" description="Helical" evidence="6">
    <location>
        <begin position="138"/>
        <end position="160"/>
    </location>
</feature>
<dbReference type="Proteomes" id="UP000282185">
    <property type="component" value="Unassembled WGS sequence"/>
</dbReference>
<evidence type="ECO:0000256" key="1">
    <source>
        <dbReference type="ARBA" id="ARBA00004651"/>
    </source>
</evidence>
<feature type="transmembrane region" description="Helical" evidence="6">
    <location>
        <begin position="112"/>
        <end position="132"/>
    </location>
</feature>
<keyword evidence="9" id="KW-1185">Reference proteome</keyword>
<dbReference type="GO" id="GO:0005886">
    <property type="term" value="C:plasma membrane"/>
    <property type="evidence" value="ECO:0007669"/>
    <property type="project" value="UniProtKB-SubCell"/>
</dbReference>
<reference evidence="8 10" key="2">
    <citation type="submission" date="2018-08" db="EMBL/GenBank/DDBJ databases">
        <title>Brachybacterium saurashtrense DSM 23186.</title>
        <authorList>
            <person name="Li Y."/>
        </authorList>
    </citation>
    <scope>NUCLEOTIDE SEQUENCE [LARGE SCALE GENOMIC DNA]</scope>
    <source>
        <strain evidence="8 10">DSM 23186</strain>
    </source>
</reference>
<evidence type="ECO:0000313" key="10">
    <source>
        <dbReference type="Proteomes" id="UP000282185"/>
    </source>
</evidence>
<dbReference type="PANTHER" id="PTHR43370">
    <property type="entry name" value="SUGAR ABC TRANSPORTER INTEGRAL MEMBRANE PROTEIN-RELATED"/>
    <property type="match status" value="1"/>
</dbReference>
<keyword evidence="2" id="KW-1003">Cell membrane</keyword>
<dbReference type="AlphaFoldDB" id="A0A345YNS0"/>
<reference evidence="7 9" key="1">
    <citation type="submission" date="2018-07" db="EMBL/GenBank/DDBJ databases">
        <title>Brachybacterium saurashtrense DSM 23186 genome sequence.</title>
        <authorList>
            <person name="Guo L."/>
        </authorList>
    </citation>
    <scope>NUCLEOTIDE SEQUENCE [LARGE SCALE GENOMIC DNA]</scope>
    <source>
        <strain evidence="7 9">DSM 23186</strain>
    </source>
</reference>
<organism evidence="8 10">
    <name type="scientific">Brachybacterium saurashtrense</name>
    <dbReference type="NCBI Taxonomy" id="556288"/>
    <lineage>
        <taxon>Bacteria</taxon>
        <taxon>Bacillati</taxon>
        <taxon>Actinomycetota</taxon>
        <taxon>Actinomycetes</taxon>
        <taxon>Micrococcales</taxon>
        <taxon>Dermabacteraceae</taxon>
        <taxon>Brachybacterium</taxon>
    </lineage>
</organism>
<dbReference type="RefSeq" id="WP_115413322.1">
    <property type="nucleotide sequence ID" value="NZ_CP031356.1"/>
</dbReference>
<protein>
    <submittedName>
        <fullName evidence="8">ABC transporter permease</fullName>
    </submittedName>
</protein>
<evidence type="ECO:0000313" key="7">
    <source>
        <dbReference type="EMBL" id="AXK45572.1"/>
    </source>
</evidence>
<feature type="transmembrane region" description="Helical" evidence="6">
    <location>
        <begin position="331"/>
        <end position="354"/>
    </location>
</feature>